<protein>
    <recommendedName>
        <fullName evidence="3">HNH endonuclease</fullName>
    </recommendedName>
</protein>
<organism evidence="1 2">
    <name type="scientific">Pigmentiphaga daeguensis</name>
    <dbReference type="NCBI Taxonomy" id="414049"/>
    <lineage>
        <taxon>Bacteria</taxon>
        <taxon>Pseudomonadati</taxon>
        <taxon>Pseudomonadota</taxon>
        <taxon>Betaproteobacteria</taxon>
        <taxon>Burkholderiales</taxon>
        <taxon>Alcaligenaceae</taxon>
        <taxon>Pigmentiphaga</taxon>
    </lineage>
</organism>
<dbReference type="Proteomes" id="UP001501706">
    <property type="component" value="Unassembled WGS sequence"/>
</dbReference>
<name>A0ABN1D1P1_9BURK</name>
<gene>
    <name evidence="1" type="ORF">GCM10009097_55910</name>
</gene>
<sequence>MNAPINANMDRTKYLGGKQSKRVPLLNEGLVRHLYGSGMTIAELAVEIGCTDRALRLFMIRCGIERRVAAKRDQRGPNNCLWKADRVTYKAAHNRVYATRGRPQKCEHCGSQSTDRKYEWANVSGKYHDPSDYIRLCRSCHCKYDGLLKNLGDYANVPPKNRP</sequence>
<keyword evidence="2" id="KW-1185">Reference proteome</keyword>
<accession>A0ABN1D1P1</accession>
<evidence type="ECO:0000313" key="2">
    <source>
        <dbReference type="Proteomes" id="UP001501706"/>
    </source>
</evidence>
<proteinExistence type="predicted"/>
<dbReference type="EMBL" id="BAAAEN010000037">
    <property type="protein sequence ID" value="GAA0531301.1"/>
    <property type="molecule type" value="Genomic_DNA"/>
</dbReference>
<comment type="caution">
    <text evidence="1">The sequence shown here is derived from an EMBL/GenBank/DDBJ whole genome shotgun (WGS) entry which is preliminary data.</text>
</comment>
<reference evidence="1 2" key="1">
    <citation type="journal article" date="2019" name="Int. J. Syst. Evol. Microbiol.">
        <title>The Global Catalogue of Microorganisms (GCM) 10K type strain sequencing project: providing services to taxonomists for standard genome sequencing and annotation.</title>
        <authorList>
            <consortium name="The Broad Institute Genomics Platform"/>
            <consortium name="The Broad Institute Genome Sequencing Center for Infectious Disease"/>
            <person name="Wu L."/>
            <person name="Ma J."/>
        </authorList>
    </citation>
    <scope>NUCLEOTIDE SEQUENCE [LARGE SCALE GENOMIC DNA]</scope>
    <source>
        <strain evidence="1 2">JCM 14330</strain>
    </source>
</reference>
<evidence type="ECO:0008006" key="3">
    <source>
        <dbReference type="Google" id="ProtNLM"/>
    </source>
</evidence>
<evidence type="ECO:0000313" key="1">
    <source>
        <dbReference type="EMBL" id="GAA0531301.1"/>
    </source>
</evidence>